<feature type="domain" description="Phosphotyrosine protein phosphatase I" evidence="5">
    <location>
        <begin position="2"/>
        <end position="146"/>
    </location>
</feature>
<name>A0ABT7LPL1_9BURK</name>
<dbReference type="SUPFAM" id="SSF52788">
    <property type="entry name" value="Phosphotyrosine protein phosphatases I"/>
    <property type="match status" value="1"/>
</dbReference>
<protein>
    <recommendedName>
        <fullName evidence="2">protein-tyrosine-phosphatase</fullName>
        <ecNumber evidence="2">3.1.3.48</ecNumber>
    </recommendedName>
</protein>
<evidence type="ECO:0000256" key="2">
    <source>
        <dbReference type="ARBA" id="ARBA00013064"/>
    </source>
</evidence>
<sequence>MVCTGNICRSPTAEGVLRHHLAALGLAEHVRVDSAGIQGWHAGEAPDARSQAHARRRGYDLSDQQARAVRALDFAEADLILAMDAGHLAALRERCPPQERHKLALLLDHAPAHIGRDVPDPYYGGAAGFEEVLDLIEAACRPLAATLAERLSQMRQG</sequence>
<keyword evidence="3 6" id="KW-0378">Hydrolase</keyword>
<comment type="caution">
    <text evidence="6">The sequence shown here is derived from an EMBL/GenBank/DDBJ whole genome shotgun (WGS) entry which is preliminary data.</text>
</comment>
<dbReference type="InterPro" id="IPR023485">
    <property type="entry name" value="Ptyr_pPase"/>
</dbReference>
<evidence type="ECO:0000256" key="3">
    <source>
        <dbReference type="ARBA" id="ARBA00022801"/>
    </source>
</evidence>
<dbReference type="PANTHER" id="PTHR11717:SF7">
    <property type="entry name" value="LOW MOLECULAR WEIGHT PHOSPHOTYROSINE PROTEIN PHOSPHATASE"/>
    <property type="match status" value="1"/>
</dbReference>
<keyword evidence="7" id="KW-1185">Reference proteome</keyword>
<dbReference type="EMBL" id="JASVDS010000004">
    <property type="protein sequence ID" value="MDL5033446.1"/>
    <property type="molecule type" value="Genomic_DNA"/>
</dbReference>
<dbReference type="GO" id="GO:0004725">
    <property type="term" value="F:protein tyrosine phosphatase activity"/>
    <property type="evidence" value="ECO:0007669"/>
    <property type="project" value="UniProtKB-EC"/>
</dbReference>
<gene>
    <name evidence="6" type="ORF">QRD43_16145</name>
</gene>
<dbReference type="PANTHER" id="PTHR11717">
    <property type="entry name" value="LOW MOLECULAR WEIGHT PROTEIN TYROSINE PHOSPHATASE"/>
    <property type="match status" value="1"/>
</dbReference>
<evidence type="ECO:0000259" key="5">
    <source>
        <dbReference type="SMART" id="SM00226"/>
    </source>
</evidence>
<proteinExistence type="inferred from homology"/>
<dbReference type="InterPro" id="IPR036196">
    <property type="entry name" value="Ptyr_pPase_sf"/>
</dbReference>
<organism evidence="6 7">
    <name type="scientific">Roseateles subflavus</name>
    <dbReference type="NCBI Taxonomy" id="3053353"/>
    <lineage>
        <taxon>Bacteria</taxon>
        <taxon>Pseudomonadati</taxon>
        <taxon>Pseudomonadota</taxon>
        <taxon>Betaproteobacteria</taxon>
        <taxon>Burkholderiales</taxon>
        <taxon>Sphaerotilaceae</taxon>
        <taxon>Roseateles</taxon>
    </lineage>
</organism>
<dbReference type="PRINTS" id="PR00719">
    <property type="entry name" value="LMWPTPASE"/>
</dbReference>
<dbReference type="Pfam" id="PF01451">
    <property type="entry name" value="LMWPc"/>
    <property type="match status" value="1"/>
</dbReference>
<comment type="similarity">
    <text evidence="1">Belongs to the low molecular weight phosphotyrosine protein phosphatase family.</text>
</comment>
<dbReference type="CDD" id="cd16343">
    <property type="entry name" value="LMWPTP"/>
    <property type="match status" value="1"/>
</dbReference>
<dbReference type="Gene3D" id="3.40.50.2300">
    <property type="match status" value="1"/>
</dbReference>
<dbReference type="RefSeq" id="WP_285983645.1">
    <property type="nucleotide sequence ID" value="NZ_JASVDS010000004.1"/>
</dbReference>
<dbReference type="SMART" id="SM00226">
    <property type="entry name" value="LMWPc"/>
    <property type="match status" value="1"/>
</dbReference>
<dbReference type="EC" id="3.1.3.48" evidence="2"/>
<evidence type="ECO:0000256" key="4">
    <source>
        <dbReference type="ARBA" id="ARBA00022912"/>
    </source>
</evidence>
<dbReference type="Proteomes" id="UP001238603">
    <property type="component" value="Unassembled WGS sequence"/>
</dbReference>
<evidence type="ECO:0000313" key="6">
    <source>
        <dbReference type="EMBL" id="MDL5033446.1"/>
    </source>
</evidence>
<evidence type="ECO:0000313" key="7">
    <source>
        <dbReference type="Proteomes" id="UP001238603"/>
    </source>
</evidence>
<evidence type="ECO:0000256" key="1">
    <source>
        <dbReference type="ARBA" id="ARBA00011063"/>
    </source>
</evidence>
<accession>A0ABT7LPL1</accession>
<reference evidence="6 7" key="1">
    <citation type="submission" date="2023-06" db="EMBL/GenBank/DDBJ databases">
        <title>Pelomonas sp. APW6 16S ribosomal RNA gene genome sequencing and assembly.</title>
        <authorList>
            <person name="Woo H."/>
        </authorList>
    </citation>
    <scope>NUCLEOTIDE SEQUENCE [LARGE SCALE GENOMIC DNA]</scope>
    <source>
        <strain evidence="6 7">APW6</strain>
    </source>
</reference>
<keyword evidence="4" id="KW-0904">Protein phosphatase</keyword>
<dbReference type="InterPro" id="IPR017867">
    <property type="entry name" value="Tyr_phospatase_low_mol_wt"/>
</dbReference>
<dbReference type="InterPro" id="IPR050438">
    <property type="entry name" value="LMW_PTPase"/>
</dbReference>